<evidence type="ECO:0000313" key="2">
    <source>
        <dbReference type="Proteomes" id="UP001149165"/>
    </source>
</evidence>
<keyword evidence="2" id="KW-1185">Reference proteome</keyword>
<dbReference type="Proteomes" id="UP001149165">
    <property type="component" value="Unassembled WGS sequence"/>
</dbReference>
<dbReference type="AlphaFoldDB" id="A0A9W9GDJ4"/>
<organism evidence="1 2">
    <name type="scientific">Penicillium angulare</name>
    <dbReference type="NCBI Taxonomy" id="116970"/>
    <lineage>
        <taxon>Eukaryota</taxon>
        <taxon>Fungi</taxon>
        <taxon>Dikarya</taxon>
        <taxon>Ascomycota</taxon>
        <taxon>Pezizomycotina</taxon>
        <taxon>Eurotiomycetes</taxon>
        <taxon>Eurotiomycetidae</taxon>
        <taxon>Eurotiales</taxon>
        <taxon>Aspergillaceae</taxon>
        <taxon>Penicillium</taxon>
    </lineage>
</organism>
<accession>A0A9W9GDJ4</accession>
<sequence length="77" mass="9053">MTIRKRFCLQEKRTLPPFVGFGWMWLGRTPLIERHFIRLMLRLCVPKTPDLAHVCVTIQIDQSLCERCKSGMHSLIV</sequence>
<evidence type="ECO:0000313" key="1">
    <source>
        <dbReference type="EMBL" id="KAJ5116844.1"/>
    </source>
</evidence>
<proteinExistence type="predicted"/>
<name>A0A9W9GDJ4_9EURO</name>
<dbReference type="EMBL" id="JAPQKH010000001">
    <property type="protein sequence ID" value="KAJ5116844.1"/>
    <property type="molecule type" value="Genomic_DNA"/>
</dbReference>
<reference evidence="1" key="1">
    <citation type="submission" date="2022-11" db="EMBL/GenBank/DDBJ databases">
        <authorList>
            <person name="Petersen C."/>
        </authorList>
    </citation>
    <scope>NUCLEOTIDE SEQUENCE</scope>
    <source>
        <strain evidence="1">IBT 30069</strain>
    </source>
</reference>
<protein>
    <submittedName>
        <fullName evidence="1">Uncharacterized protein</fullName>
    </submittedName>
</protein>
<comment type="caution">
    <text evidence="1">The sequence shown here is derived from an EMBL/GenBank/DDBJ whole genome shotgun (WGS) entry which is preliminary data.</text>
</comment>
<gene>
    <name evidence="1" type="ORF">N7456_001192</name>
</gene>
<reference evidence="1" key="2">
    <citation type="journal article" date="2023" name="IMA Fungus">
        <title>Comparative genomic study of the Penicillium genus elucidates a diverse pangenome and 15 lateral gene transfer events.</title>
        <authorList>
            <person name="Petersen C."/>
            <person name="Sorensen T."/>
            <person name="Nielsen M.R."/>
            <person name="Sondergaard T.E."/>
            <person name="Sorensen J.L."/>
            <person name="Fitzpatrick D.A."/>
            <person name="Frisvad J.C."/>
            <person name="Nielsen K.L."/>
        </authorList>
    </citation>
    <scope>NUCLEOTIDE SEQUENCE</scope>
    <source>
        <strain evidence="1">IBT 30069</strain>
    </source>
</reference>